<keyword evidence="2" id="KW-1185">Reference proteome</keyword>
<proteinExistence type="predicted"/>
<protein>
    <submittedName>
        <fullName evidence="1">Uncharacterized protein</fullName>
    </submittedName>
</protein>
<dbReference type="EMBL" id="MVOH01000007">
    <property type="protein sequence ID" value="PAU68031.1"/>
    <property type="molecule type" value="Genomic_DNA"/>
</dbReference>
<accession>A0A2A2EGB7</accession>
<reference evidence="1 2" key="1">
    <citation type="journal article" date="2017" name="ISME J.">
        <title>Unveiling bifidobacterial biogeography across the mammalian branch of the tree of life.</title>
        <authorList>
            <person name="Milani C."/>
            <person name="Mangifesta M."/>
            <person name="Mancabelli L."/>
            <person name="Lugli G.A."/>
            <person name="James K."/>
            <person name="Duranti S."/>
            <person name="Turroni F."/>
            <person name="Ferrario C."/>
            <person name="Ossiprandi M.C."/>
            <person name="van Sinderen D."/>
            <person name="Ventura M."/>
        </authorList>
    </citation>
    <scope>NUCLEOTIDE SEQUENCE [LARGE SCALE GENOMIC DNA]</scope>
    <source>
        <strain evidence="2">Ham19E</strain>
    </source>
</reference>
<name>A0A2A2EGB7_9BIFI</name>
<dbReference type="Proteomes" id="UP000218399">
    <property type="component" value="Unassembled WGS sequence"/>
</dbReference>
<sequence>MHDGAPAFTLAYDQNDVMSNYDAGKWKMRITYNTLCDGEPDTYINYAKFRYEQGHPGRQLYSRIRWDRRTRIIWMGHLCSRPIKDVKQR</sequence>
<evidence type="ECO:0000313" key="2">
    <source>
        <dbReference type="Proteomes" id="UP000218399"/>
    </source>
</evidence>
<organism evidence="1 2">
    <name type="scientific">Bifidobacterium criceti</name>
    <dbReference type="NCBI Taxonomy" id="1960969"/>
    <lineage>
        <taxon>Bacteria</taxon>
        <taxon>Bacillati</taxon>
        <taxon>Actinomycetota</taxon>
        <taxon>Actinomycetes</taxon>
        <taxon>Bifidobacteriales</taxon>
        <taxon>Bifidobacteriaceae</taxon>
        <taxon>Bifidobacterium</taxon>
    </lineage>
</organism>
<comment type="caution">
    <text evidence="1">The sequence shown here is derived from an EMBL/GenBank/DDBJ whole genome shotgun (WGS) entry which is preliminary data.</text>
</comment>
<evidence type="ECO:0000313" key="1">
    <source>
        <dbReference type="EMBL" id="PAU68031.1"/>
    </source>
</evidence>
<dbReference type="AlphaFoldDB" id="A0A2A2EGB7"/>
<gene>
    <name evidence="1" type="ORF">B1526_0745</name>
</gene>